<organism evidence="6 7">
    <name type="scientific">Trichobilharzia regenti</name>
    <name type="common">Nasal bird schistosome</name>
    <dbReference type="NCBI Taxonomy" id="157069"/>
    <lineage>
        <taxon>Eukaryota</taxon>
        <taxon>Metazoa</taxon>
        <taxon>Spiralia</taxon>
        <taxon>Lophotrochozoa</taxon>
        <taxon>Platyhelminthes</taxon>
        <taxon>Trematoda</taxon>
        <taxon>Digenea</taxon>
        <taxon>Strigeidida</taxon>
        <taxon>Schistosomatoidea</taxon>
        <taxon>Schistosomatidae</taxon>
        <taxon>Trichobilharzia</taxon>
    </lineage>
</organism>
<dbReference type="AlphaFoldDB" id="A0AA85JN40"/>
<feature type="region of interest" description="Disordered" evidence="5">
    <location>
        <begin position="1"/>
        <end position="32"/>
    </location>
</feature>
<name>A0AA85JN40_TRIRE</name>
<dbReference type="GO" id="GO:0048255">
    <property type="term" value="P:mRNA stabilization"/>
    <property type="evidence" value="ECO:0007669"/>
    <property type="project" value="TreeGrafter"/>
</dbReference>
<dbReference type="GO" id="GO:1990817">
    <property type="term" value="F:poly(A) RNA polymerase activity"/>
    <property type="evidence" value="ECO:0007669"/>
    <property type="project" value="UniProtKB-EC"/>
</dbReference>
<feature type="region of interest" description="Disordered" evidence="5">
    <location>
        <begin position="48"/>
        <end position="88"/>
    </location>
</feature>
<accession>A0AA85JN40</accession>
<dbReference type="Proteomes" id="UP000050795">
    <property type="component" value="Unassembled WGS sequence"/>
</dbReference>
<evidence type="ECO:0000313" key="7">
    <source>
        <dbReference type="WBParaSite" id="TREG1_2960.1"/>
    </source>
</evidence>
<evidence type="ECO:0000256" key="1">
    <source>
        <dbReference type="ARBA" id="ARBA00007631"/>
    </source>
</evidence>
<reference evidence="6" key="1">
    <citation type="submission" date="2022-06" db="EMBL/GenBank/DDBJ databases">
        <authorList>
            <person name="Berger JAMES D."/>
            <person name="Berger JAMES D."/>
        </authorList>
    </citation>
    <scope>NUCLEOTIDE SEQUENCE [LARGE SCALE GENOMIC DNA]</scope>
</reference>
<proteinExistence type="inferred from homology"/>
<keyword evidence="6" id="KW-1185">Reference proteome</keyword>
<sequence>MTQVGRLHNNNNPFSFNPPHHHHNNKFDHGNSKSLSQIFHLQLPELVTSTQHSRSPASSACPSDDSGIERTLNLSPSSPFPEDTDSDDAQSFAGFEVRRSNSHLQMRQHPLKVGTSYHQFGCDSKYVDVARLSPPGTCAAVVEDTCCPLASPTALNKPKVVTNGNRFQILSYEQVTRLHHVLSKTIPIHSRHPGFPTIRVKLNDLFGAVRGNLKAAGIPVRNMRLNGGAASYVIGREAYPVYNDIDVLISVDLTSNTSTIQKVKSAVLNALISFLPDEKLEASQQESSKRIQPMQRSLKFNTLTGSCCNLQLNSDDNTPNISSKDNQSISTAASSPSTSPVRMKSHMSSTELRNIDRMRMPNSNSSKKEFTDFSDSSPDNHQCDVHHHSSTVVSKSNHIDCSCSVQPSSLMINSPSSLQSGQQQQSVYTTSNNSPFITLNVNTIQSSASTPNAASSPSDGFSLRESYVYKQFRKFSQDDDCWSLLSLGMPSSDSKVIEFKFVDRMKRQFEFTVDSFQIILDPLLSFYECNPAKGINPHFYPTVVGESVAGSFSEALYHLENKLIATIEPEMIRGGGLLKYCRLLVSGYKPVEGVDVHTLEKYMSSRFFIDFQDITSQKVKLEAFLANHFSEHEISVKINYLRILYQVVSGSTICLMSHEHFQTLNLITEMLRYLMHYYHYCYSQFNRSSLSLEWFTEKQNLVLDKIYFGTQLFPVISRSEPYSSSHCYCRLANKPTPVIQSHSKIEQKSSCTFYNGKKNNLQTVSSASPSSTDTTKLKSDAVIQSDEQNNK</sequence>
<evidence type="ECO:0000256" key="2">
    <source>
        <dbReference type="ARBA" id="ARBA00012388"/>
    </source>
</evidence>
<evidence type="ECO:0000256" key="5">
    <source>
        <dbReference type="SAM" id="MobiDB-lite"/>
    </source>
</evidence>
<dbReference type="PANTHER" id="PTHR12974">
    <property type="entry name" value="PRION-LIKE- Q/N-RICH -DOMAIN-BEARING PROTEIN PROTEIN 44"/>
    <property type="match status" value="1"/>
</dbReference>
<dbReference type="SMART" id="SM01153">
    <property type="entry name" value="DUF1693"/>
    <property type="match status" value="1"/>
</dbReference>
<reference evidence="7" key="2">
    <citation type="submission" date="2023-11" db="UniProtKB">
        <authorList>
            <consortium name="WormBaseParasite"/>
        </authorList>
    </citation>
    <scope>IDENTIFICATION</scope>
</reference>
<keyword evidence="3" id="KW-0808">Transferase</keyword>
<feature type="region of interest" description="Disordered" evidence="5">
    <location>
        <begin position="314"/>
        <end position="386"/>
    </location>
</feature>
<evidence type="ECO:0000313" key="6">
    <source>
        <dbReference type="Proteomes" id="UP000050795"/>
    </source>
</evidence>
<protein>
    <recommendedName>
        <fullName evidence="2">polynucleotide adenylyltransferase</fullName>
        <ecNumber evidence="2">2.7.7.19</ecNumber>
    </recommendedName>
</protein>
<comment type="catalytic activity">
    <reaction evidence="4">
        <text>RNA(n) + ATP = RNA(n)-3'-adenine ribonucleotide + diphosphate</text>
        <dbReference type="Rhea" id="RHEA:11332"/>
        <dbReference type="Rhea" id="RHEA-COMP:14527"/>
        <dbReference type="Rhea" id="RHEA-COMP:17347"/>
        <dbReference type="ChEBI" id="CHEBI:30616"/>
        <dbReference type="ChEBI" id="CHEBI:33019"/>
        <dbReference type="ChEBI" id="CHEBI:140395"/>
        <dbReference type="ChEBI" id="CHEBI:173115"/>
        <dbReference type="EC" id="2.7.7.19"/>
    </reaction>
    <physiologicalReaction direction="left-to-right" evidence="4">
        <dbReference type="Rhea" id="RHEA:11333"/>
    </physiologicalReaction>
</comment>
<comment type="similarity">
    <text evidence="1">Belongs to the TENT family.</text>
</comment>
<evidence type="ECO:0000256" key="3">
    <source>
        <dbReference type="ARBA" id="ARBA00022679"/>
    </source>
</evidence>
<evidence type="ECO:0000256" key="4">
    <source>
        <dbReference type="ARBA" id="ARBA00047933"/>
    </source>
</evidence>
<feature type="compositionally biased region" description="Low complexity" evidence="5">
    <location>
        <begin position="330"/>
        <end position="340"/>
    </location>
</feature>
<feature type="compositionally biased region" description="Low complexity" evidence="5">
    <location>
        <begin position="8"/>
        <end position="18"/>
    </location>
</feature>
<dbReference type="WBParaSite" id="TREG1_2960.1">
    <property type="protein sequence ID" value="TREG1_2960.1"/>
    <property type="gene ID" value="TREG1_2960"/>
</dbReference>
<dbReference type="InterPro" id="IPR012937">
    <property type="entry name" value="TET5"/>
</dbReference>
<feature type="compositionally biased region" description="Polar residues" evidence="5">
    <location>
        <begin position="314"/>
        <end position="329"/>
    </location>
</feature>
<dbReference type="EC" id="2.7.7.19" evidence="2"/>
<dbReference type="PANTHER" id="PTHR12974:SF36">
    <property type="entry name" value="POLYNUCLEOTIDE ADENYLYLTRANSFERASE"/>
    <property type="match status" value="1"/>
</dbReference>
<dbReference type="Pfam" id="PF07984">
    <property type="entry name" value="NTP_transf_7"/>
    <property type="match status" value="2"/>
</dbReference>
<dbReference type="GO" id="GO:0003723">
    <property type="term" value="F:RNA binding"/>
    <property type="evidence" value="ECO:0007669"/>
    <property type="project" value="TreeGrafter"/>
</dbReference>
<feature type="region of interest" description="Disordered" evidence="5">
    <location>
        <begin position="763"/>
        <end position="791"/>
    </location>
</feature>
<feature type="compositionally biased region" description="Low complexity" evidence="5">
    <location>
        <begin position="53"/>
        <end position="65"/>
    </location>
</feature>
<feature type="compositionally biased region" description="Polar residues" evidence="5">
    <location>
        <begin position="763"/>
        <end position="774"/>
    </location>
</feature>